<protein>
    <submittedName>
        <fullName evidence="3">Oxidoreductase domain protein</fullName>
    </submittedName>
</protein>
<dbReference type="EMBL" id="FUIG01000110">
    <property type="protein sequence ID" value="SJM36037.1"/>
    <property type="molecule type" value="Genomic_DNA"/>
</dbReference>
<gene>
    <name evidence="3" type="ORF">BQ8482_960004</name>
</gene>
<keyword evidence="4" id="KW-1185">Reference proteome</keyword>
<dbReference type="InterPro" id="IPR055080">
    <property type="entry name" value="Gal80p-like_C"/>
</dbReference>
<evidence type="ECO:0000313" key="3">
    <source>
        <dbReference type="EMBL" id="SJM36037.1"/>
    </source>
</evidence>
<proteinExistence type="predicted"/>
<dbReference type="AlphaFoldDB" id="A0A2P9AXX7"/>
<dbReference type="Gene3D" id="3.30.360.10">
    <property type="entry name" value="Dihydrodipicolinate Reductase, domain 2"/>
    <property type="match status" value="1"/>
</dbReference>
<reference evidence="4" key="1">
    <citation type="submission" date="2016-12" db="EMBL/GenBank/DDBJ databases">
        <authorList>
            <person name="Brunel B."/>
        </authorList>
    </citation>
    <scope>NUCLEOTIDE SEQUENCE [LARGE SCALE GENOMIC DNA]</scope>
</reference>
<feature type="domain" description="Gal80p-like C-terminal" evidence="2">
    <location>
        <begin position="3"/>
        <end position="105"/>
    </location>
</feature>
<name>A0A2P9AXX7_9HYPH</name>
<evidence type="ECO:0000313" key="4">
    <source>
        <dbReference type="Proteomes" id="UP000245698"/>
    </source>
</evidence>
<evidence type="ECO:0000256" key="1">
    <source>
        <dbReference type="SAM" id="MobiDB-lite"/>
    </source>
</evidence>
<sequence length="219" mass="23234">MSAYLLDRANGATMLTIPVGHTLAGLRDVLGEIAELSAVLATQGTSALAVDTGETLPVSAPDQVRSAASSPAAPPSIHYRGGTARDDDGLFWEINGTEGDIRVSGPTGHTQMVQLSLKGARGDEKAFRPLEISASYRSGWPADVEPGNVARVYARMARDLREGTRTAPSFDDAVAVHRVIAAIERAAESGSRTRGEILARRGRLRSIRRAVLRQSSSFG</sequence>
<dbReference type="SUPFAM" id="SSF55347">
    <property type="entry name" value="Glyceraldehyde-3-phosphate dehydrogenase-like, C-terminal domain"/>
    <property type="match status" value="1"/>
</dbReference>
<dbReference type="Proteomes" id="UP000245698">
    <property type="component" value="Unassembled WGS sequence"/>
</dbReference>
<dbReference type="Pfam" id="PF22685">
    <property type="entry name" value="Gal80p_C-like"/>
    <property type="match status" value="1"/>
</dbReference>
<accession>A0A2P9AXX7</accession>
<evidence type="ECO:0000259" key="2">
    <source>
        <dbReference type="Pfam" id="PF22685"/>
    </source>
</evidence>
<organism evidence="3 4">
    <name type="scientific">Mesorhizobium delmotii</name>
    <dbReference type="NCBI Taxonomy" id="1631247"/>
    <lineage>
        <taxon>Bacteria</taxon>
        <taxon>Pseudomonadati</taxon>
        <taxon>Pseudomonadota</taxon>
        <taxon>Alphaproteobacteria</taxon>
        <taxon>Hyphomicrobiales</taxon>
        <taxon>Phyllobacteriaceae</taxon>
        <taxon>Mesorhizobium</taxon>
    </lineage>
</organism>
<feature type="region of interest" description="Disordered" evidence="1">
    <location>
        <begin position="63"/>
        <end position="84"/>
    </location>
</feature>
<dbReference type="RefSeq" id="WP_244603143.1">
    <property type="nucleotide sequence ID" value="NZ_FUIG01000110.1"/>
</dbReference>